<dbReference type="AlphaFoldDB" id="A0A562MQS2"/>
<evidence type="ECO:0000256" key="1">
    <source>
        <dbReference type="SAM" id="MobiDB-lite"/>
    </source>
</evidence>
<evidence type="ECO:0000313" key="4">
    <source>
        <dbReference type="EMBL" id="TWI22200.1"/>
    </source>
</evidence>
<dbReference type="InterPro" id="IPR013491">
    <property type="entry name" value="Tape_meas_N"/>
</dbReference>
<feature type="transmembrane region" description="Helical" evidence="2">
    <location>
        <begin position="315"/>
        <end position="336"/>
    </location>
</feature>
<feature type="domain" description="Tape measure protein N-terminal" evidence="3">
    <location>
        <begin position="145"/>
        <end position="310"/>
    </location>
</feature>
<dbReference type="Proteomes" id="UP000315908">
    <property type="component" value="Unassembled WGS sequence"/>
</dbReference>
<evidence type="ECO:0000313" key="5">
    <source>
        <dbReference type="Proteomes" id="UP000315908"/>
    </source>
</evidence>
<dbReference type="EMBL" id="VLKR01000006">
    <property type="protein sequence ID" value="TWI22200.1"/>
    <property type="molecule type" value="Genomic_DNA"/>
</dbReference>
<feature type="region of interest" description="Disordered" evidence="1">
    <location>
        <begin position="565"/>
        <end position="587"/>
    </location>
</feature>
<dbReference type="NCBIfam" id="TIGR02675">
    <property type="entry name" value="tape_meas_nterm"/>
    <property type="match status" value="1"/>
</dbReference>
<dbReference type="Pfam" id="PF20155">
    <property type="entry name" value="TMP_3"/>
    <property type="match status" value="1"/>
</dbReference>
<gene>
    <name evidence="4" type="ORF">IQ31_01605</name>
</gene>
<sequence length="641" mass="69958">MSNLLEYTLSLRDRMSAAMRQIGVNSDGALNRFANLQRQAREVELAMAQFGRTTGTLRQRLELLRAEREWIPTSNIRAIRRYNQEIQDLERQIAQLERTGQRMPGMFAQAFQAIPFAGFFTNPLIVAGAAAGQALRLGIQQDLQNTSFEVLLNSEEAAKKMVADITKYGMETPYDKMGLGENAKTMLSFGIASQKIMPTLKAIGDIAMGDANKMSSLTLAYSQMSSTGKLMGQDLLQMINAGFNPLNEISKTTGKSIGQLKEEMEKGKISTKMVEDAFMGATKEGGQFHNMAVKMGQTMGGKWAQFMDNVSEKFLILYGVISPATMALIDLGGAALDAVFNGIGWLVDKFQEGNPVIWGITIALGVVTSALMIMKAATMAQAAWTTISTLAINMSTKAWWLNNAAMLANPVTWIVAGVIALIALIGLLIYKVDGWGEAWKHTVNAIKFLFGGLMGSLKLGWLESENFLLSGIDKIRIAWYKLKGLWDSEGAQLAIDEITRRSEERQQAVTQTRNQAKSDYAAAWQETKKAAGSLKWNDKGIGDFTREMKSKLGIATPAGVPGANMVNSNLAGGNGNKDKDKSNEAMATGGTKHNYITINLDSLIRALTIQGNDFKDTADQMTTQTQDALLRLLAMATTANS</sequence>
<comment type="caution">
    <text evidence="4">The sequence shown here is derived from an EMBL/GenBank/DDBJ whole genome shotgun (WGS) entry which is preliminary data.</text>
</comment>
<name>A0A562MQS2_9SPHI</name>
<keyword evidence="2" id="KW-0812">Transmembrane</keyword>
<proteinExistence type="predicted"/>
<accession>A0A562MQS2</accession>
<dbReference type="RefSeq" id="WP_145327641.1">
    <property type="nucleotide sequence ID" value="NZ_VLKR01000006.1"/>
</dbReference>
<evidence type="ECO:0000259" key="3">
    <source>
        <dbReference type="Pfam" id="PF20155"/>
    </source>
</evidence>
<evidence type="ECO:0000256" key="2">
    <source>
        <dbReference type="SAM" id="Phobius"/>
    </source>
</evidence>
<feature type="transmembrane region" description="Helical" evidence="2">
    <location>
        <begin position="356"/>
        <end position="374"/>
    </location>
</feature>
<keyword evidence="2" id="KW-1133">Transmembrane helix</keyword>
<reference evidence="4 5" key="1">
    <citation type="journal article" date="2015" name="Stand. Genomic Sci.">
        <title>Genomic Encyclopedia of Bacterial and Archaeal Type Strains, Phase III: the genomes of soil and plant-associated and newly described type strains.</title>
        <authorList>
            <person name="Whitman W.B."/>
            <person name="Woyke T."/>
            <person name="Klenk H.P."/>
            <person name="Zhou Y."/>
            <person name="Lilburn T.G."/>
            <person name="Beck B.J."/>
            <person name="De Vos P."/>
            <person name="Vandamme P."/>
            <person name="Eisen J.A."/>
            <person name="Garrity G."/>
            <person name="Hugenholtz P."/>
            <person name="Kyrpides N.C."/>
        </authorList>
    </citation>
    <scope>NUCLEOTIDE SEQUENCE [LARGE SCALE GENOMIC DNA]</scope>
    <source>
        <strain evidence="4 5">CGMCC 1.6855</strain>
    </source>
</reference>
<keyword evidence="2" id="KW-0472">Membrane</keyword>
<protein>
    <submittedName>
        <fullName evidence="4">Tape measure domain-containing protein</fullName>
    </submittedName>
</protein>
<dbReference type="OrthoDB" id="1219342at2"/>
<organism evidence="4 5">
    <name type="scientific">Sphingobacterium siyangense</name>
    <dbReference type="NCBI Taxonomy" id="459529"/>
    <lineage>
        <taxon>Bacteria</taxon>
        <taxon>Pseudomonadati</taxon>
        <taxon>Bacteroidota</taxon>
        <taxon>Sphingobacteriia</taxon>
        <taxon>Sphingobacteriales</taxon>
        <taxon>Sphingobacteriaceae</taxon>
        <taxon>Sphingobacterium</taxon>
    </lineage>
</organism>